<keyword evidence="1" id="KW-0472">Membrane</keyword>
<evidence type="ECO:0000259" key="2">
    <source>
        <dbReference type="Pfam" id="PF10646"/>
    </source>
</evidence>
<sequence>MNKTFAGFLVVGLVVVLGIAWLMSRDVEEEPLTYIIQLYYYNPELDTDATGNVMCSRAGLVPVQREITTHTPIEDTIRLLLSGELTEEERAAGITTEYPLEGFELVSATLEDGVLTFTFNDPEGRTVGGSCRVGILWAQIDETARQYEGVEEVRFLPEELFQP</sequence>
<dbReference type="InterPro" id="IPR019606">
    <property type="entry name" value="GerMN"/>
</dbReference>
<evidence type="ECO:0000313" key="3">
    <source>
        <dbReference type="EMBL" id="PIR82392.1"/>
    </source>
</evidence>
<evidence type="ECO:0000256" key="1">
    <source>
        <dbReference type="SAM" id="Phobius"/>
    </source>
</evidence>
<comment type="caution">
    <text evidence="3">The sequence shown here is derived from an EMBL/GenBank/DDBJ whole genome shotgun (WGS) entry which is preliminary data.</text>
</comment>
<organism evidence="3 4">
    <name type="scientific">Candidatus Kaiserbacteria bacterium CG10_big_fil_rev_8_21_14_0_10_59_10</name>
    <dbReference type="NCBI Taxonomy" id="1974612"/>
    <lineage>
        <taxon>Bacteria</taxon>
        <taxon>Candidatus Kaiseribacteriota</taxon>
    </lineage>
</organism>
<keyword evidence="1" id="KW-0812">Transmembrane</keyword>
<name>A0A2H0U7L2_9BACT</name>
<evidence type="ECO:0000313" key="4">
    <source>
        <dbReference type="Proteomes" id="UP000231379"/>
    </source>
</evidence>
<gene>
    <name evidence="3" type="ORF">COU20_02615</name>
</gene>
<proteinExistence type="predicted"/>
<reference evidence="4" key="1">
    <citation type="submission" date="2017-09" db="EMBL/GenBank/DDBJ databases">
        <title>Depth-based differentiation of microbial function through sediment-hosted aquifers and enrichment of novel symbionts in the deep terrestrial subsurface.</title>
        <authorList>
            <person name="Probst A.J."/>
            <person name="Ladd B."/>
            <person name="Jarett J.K."/>
            <person name="Geller-Mcgrath D.E."/>
            <person name="Sieber C.M.K."/>
            <person name="Emerson J.B."/>
            <person name="Anantharaman K."/>
            <person name="Thomas B.C."/>
            <person name="Malmstrom R."/>
            <person name="Stieglmeier M."/>
            <person name="Klingl A."/>
            <person name="Woyke T."/>
            <person name="Ryan C.M."/>
            <person name="Banfield J.F."/>
        </authorList>
    </citation>
    <scope>NUCLEOTIDE SEQUENCE [LARGE SCALE GENOMIC DNA]</scope>
</reference>
<dbReference type="Proteomes" id="UP000231379">
    <property type="component" value="Unassembled WGS sequence"/>
</dbReference>
<feature type="transmembrane region" description="Helical" evidence="1">
    <location>
        <begin position="6"/>
        <end position="23"/>
    </location>
</feature>
<keyword evidence="1" id="KW-1133">Transmembrane helix</keyword>
<feature type="domain" description="GerMN" evidence="2">
    <location>
        <begin position="38"/>
        <end position="156"/>
    </location>
</feature>
<dbReference type="Pfam" id="PF10646">
    <property type="entry name" value="Germane"/>
    <property type="match status" value="1"/>
</dbReference>
<accession>A0A2H0U7L2</accession>
<protein>
    <recommendedName>
        <fullName evidence="2">GerMN domain-containing protein</fullName>
    </recommendedName>
</protein>
<dbReference type="AlphaFoldDB" id="A0A2H0U7L2"/>
<dbReference type="EMBL" id="PFBM01000016">
    <property type="protein sequence ID" value="PIR82392.1"/>
    <property type="molecule type" value="Genomic_DNA"/>
</dbReference>